<sequence>MNYRELQIYGQTIKIVEKKSKNIFSEISDKKMT</sequence>
<dbReference type="AlphaFoldDB" id="A0A0A8Z0V6"/>
<evidence type="ECO:0000313" key="1">
    <source>
        <dbReference type="EMBL" id="JAD32436.1"/>
    </source>
</evidence>
<name>A0A0A8Z0V6_ARUDO</name>
<reference evidence="1" key="2">
    <citation type="journal article" date="2015" name="Data Brief">
        <title>Shoot transcriptome of the giant reed, Arundo donax.</title>
        <authorList>
            <person name="Barrero R.A."/>
            <person name="Guerrero F.D."/>
            <person name="Moolhuijzen P."/>
            <person name="Goolsby J.A."/>
            <person name="Tidwell J."/>
            <person name="Bellgard S.E."/>
            <person name="Bellgard M.I."/>
        </authorList>
    </citation>
    <scope>NUCLEOTIDE SEQUENCE</scope>
    <source>
        <tissue evidence="1">Shoot tissue taken approximately 20 cm above the soil surface</tissue>
    </source>
</reference>
<reference evidence="1" key="1">
    <citation type="submission" date="2014-09" db="EMBL/GenBank/DDBJ databases">
        <authorList>
            <person name="Magalhaes I.L.F."/>
            <person name="Oliveira U."/>
            <person name="Santos F.R."/>
            <person name="Vidigal T.H.D.A."/>
            <person name="Brescovit A.D."/>
            <person name="Santos A.J."/>
        </authorList>
    </citation>
    <scope>NUCLEOTIDE SEQUENCE</scope>
    <source>
        <tissue evidence="1">Shoot tissue taken approximately 20 cm above the soil surface</tissue>
    </source>
</reference>
<accession>A0A0A8Z0V6</accession>
<protein>
    <submittedName>
        <fullName evidence="1">Uncharacterized protein</fullName>
    </submittedName>
</protein>
<proteinExistence type="predicted"/>
<dbReference type="EMBL" id="GBRH01265459">
    <property type="protein sequence ID" value="JAD32436.1"/>
    <property type="molecule type" value="Transcribed_RNA"/>
</dbReference>
<organism evidence="1">
    <name type="scientific">Arundo donax</name>
    <name type="common">Giant reed</name>
    <name type="synonym">Donax arundinaceus</name>
    <dbReference type="NCBI Taxonomy" id="35708"/>
    <lineage>
        <taxon>Eukaryota</taxon>
        <taxon>Viridiplantae</taxon>
        <taxon>Streptophyta</taxon>
        <taxon>Embryophyta</taxon>
        <taxon>Tracheophyta</taxon>
        <taxon>Spermatophyta</taxon>
        <taxon>Magnoliopsida</taxon>
        <taxon>Liliopsida</taxon>
        <taxon>Poales</taxon>
        <taxon>Poaceae</taxon>
        <taxon>PACMAD clade</taxon>
        <taxon>Arundinoideae</taxon>
        <taxon>Arundineae</taxon>
        <taxon>Arundo</taxon>
    </lineage>
</organism>